<evidence type="ECO:0000256" key="1">
    <source>
        <dbReference type="SAM" id="MobiDB-lite"/>
    </source>
</evidence>
<protein>
    <submittedName>
        <fullName evidence="2">Uncharacterized protein</fullName>
    </submittedName>
</protein>
<accession>A0A4Z2J1J4</accession>
<feature type="compositionally biased region" description="Basic and acidic residues" evidence="1">
    <location>
        <begin position="52"/>
        <end position="69"/>
    </location>
</feature>
<evidence type="ECO:0000313" key="2">
    <source>
        <dbReference type="EMBL" id="TNN83841.1"/>
    </source>
</evidence>
<organism evidence="2 3">
    <name type="scientific">Liparis tanakae</name>
    <name type="common">Tanaka's snailfish</name>
    <dbReference type="NCBI Taxonomy" id="230148"/>
    <lineage>
        <taxon>Eukaryota</taxon>
        <taxon>Metazoa</taxon>
        <taxon>Chordata</taxon>
        <taxon>Craniata</taxon>
        <taxon>Vertebrata</taxon>
        <taxon>Euteleostomi</taxon>
        <taxon>Actinopterygii</taxon>
        <taxon>Neopterygii</taxon>
        <taxon>Teleostei</taxon>
        <taxon>Neoteleostei</taxon>
        <taxon>Acanthomorphata</taxon>
        <taxon>Eupercaria</taxon>
        <taxon>Perciformes</taxon>
        <taxon>Cottioidei</taxon>
        <taxon>Cottales</taxon>
        <taxon>Liparidae</taxon>
        <taxon>Liparis</taxon>
    </lineage>
</organism>
<comment type="caution">
    <text evidence="2">The sequence shown here is derived from an EMBL/GenBank/DDBJ whole genome shotgun (WGS) entry which is preliminary data.</text>
</comment>
<dbReference type="EMBL" id="SRLO01000031">
    <property type="protein sequence ID" value="TNN83841.1"/>
    <property type="molecule type" value="Genomic_DNA"/>
</dbReference>
<dbReference type="Proteomes" id="UP000314294">
    <property type="component" value="Unassembled WGS sequence"/>
</dbReference>
<gene>
    <name evidence="2" type="ORF">EYF80_006017</name>
</gene>
<proteinExistence type="predicted"/>
<sequence length="85" mass="9105">MPPVIPGQAEGQDRNDRAATTTKKGLVMHSDCGTLKILDVCILITFALDAEDHSPDASAKRPPRLDSLDRTGVAGTHRENVKANV</sequence>
<name>A0A4Z2J1J4_9TELE</name>
<keyword evidence="3" id="KW-1185">Reference proteome</keyword>
<feature type="region of interest" description="Disordered" evidence="1">
    <location>
        <begin position="52"/>
        <end position="85"/>
    </location>
</feature>
<dbReference type="AlphaFoldDB" id="A0A4Z2J1J4"/>
<reference evidence="2 3" key="1">
    <citation type="submission" date="2019-03" db="EMBL/GenBank/DDBJ databases">
        <title>First draft genome of Liparis tanakae, snailfish: a comprehensive survey of snailfish specific genes.</title>
        <authorList>
            <person name="Kim W."/>
            <person name="Song I."/>
            <person name="Jeong J.-H."/>
            <person name="Kim D."/>
            <person name="Kim S."/>
            <person name="Ryu S."/>
            <person name="Song J.Y."/>
            <person name="Lee S.K."/>
        </authorList>
    </citation>
    <scope>NUCLEOTIDE SEQUENCE [LARGE SCALE GENOMIC DNA]</scope>
    <source>
        <tissue evidence="2">Muscle</tissue>
    </source>
</reference>
<feature type="region of interest" description="Disordered" evidence="1">
    <location>
        <begin position="1"/>
        <end position="22"/>
    </location>
</feature>
<evidence type="ECO:0000313" key="3">
    <source>
        <dbReference type="Proteomes" id="UP000314294"/>
    </source>
</evidence>
<feature type="compositionally biased region" description="Basic and acidic residues" evidence="1">
    <location>
        <begin position="76"/>
        <end position="85"/>
    </location>
</feature>